<dbReference type="PROSITE" id="PS00300">
    <property type="entry name" value="SRP54"/>
    <property type="match status" value="1"/>
</dbReference>
<keyword evidence="5 9" id="KW-0342">GTP-binding</keyword>
<dbReference type="NCBIfam" id="TIGR00064">
    <property type="entry name" value="ftsY"/>
    <property type="match status" value="1"/>
</dbReference>
<protein>
    <recommendedName>
        <fullName evidence="9">Signal recognition particle receptor FtsY</fullName>
        <shortName evidence="9">SRP receptor</shortName>
        <ecNumber evidence="9">3.6.5.4</ecNumber>
    </recommendedName>
</protein>
<gene>
    <name evidence="9" type="primary">ftsY</name>
    <name evidence="12" type="ORF">RF007C_12190</name>
</gene>
<organism evidence="12 13">
    <name type="scientific">Ruminococcus flavefaciens 007c</name>
    <dbReference type="NCBI Taxonomy" id="1341157"/>
    <lineage>
        <taxon>Bacteria</taxon>
        <taxon>Bacillati</taxon>
        <taxon>Bacillota</taxon>
        <taxon>Clostridia</taxon>
        <taxon>Eubacteriales</taxon>
        <taxon>Oscillospiraceae</taxon>
        <taxon>Ruminococcus</taxon>
    </lineage>
</organism>
<dbReference type="Pfam" id="PF02881">
    <property type="entry name" value="SRP54_N"/>
    <property type="match status" value="1"/>
</dbReference>
<dbReference type="OrthoDB" id="9804720at2"/>
<keyword evidence="3 9" id="KW-0547">Nucleotide-binding</keyword>
<dbReference type="InterPro" id="IPR027417">
    <property type="entry name" value="P-loop_NTPase"/>
</dbReference>
<dbReference type="Pfam" id="PF00448">
    <property type="entry name" value="SRP54"/>
    <property type="match status" value="1"/>
</dbReference>
<evidence type="ECO:0000313" key="13">
    <source>
        <dbReference type="Proteomes" id="UP000019365"/>
    </source>
</evidence>
<dbReference type="InterPro" id="IPR042101">
    <property type="entry name" value="SRP54_N_sf"/>
</dbReference>
<evidence type="ECO:0000256" key="7">
    <source>
        <dbReference type="ARBA" id="ARBA00023170"/>
    </source>
</evidence>
<evidence type="ECO:0000256" key="3">
    <source>
        <dbReference type="ARBA" id="ARBA00022741"/>
    </source>
</evidence>
<evidence type="ECO:0000256" key="5">
    <source>
        <dbReference type="ARBA" id="ARBA00023134"/>
    </source>
</evidence>
<dbReference type="InterPro" id="IPR003593">
    <property type="entry name" value="AAA+_ATPase"/>
</dbReference>
<keyword evidence="13" id="KW-1185">Reference proteome</keyword>
<evidence type="ECO:0000256" key="9">
    <source>
        <dbReference type="HAMAP-Rule" id="MF_00920"/>
    </source>
</evidence>
<dbReference type="GO" id="GO:0006614">
    <property type="term" value="P:SRP-dependent cotranslational protein targeting to membrane"/>
    <property type="evidence" value="ECO:0007669"/>
    <property type="project" value="InterPro"/>
</dbReference>
<dbReference type="AlphaFoldDB" id="W7UZP3"/>
<comment type="catalytic activity">
    <reaction evidence="8 9">
        <text>GTP + H2O = GDP + phosphate + H(+)</text>
        <dbReference type="Rhea" id="RHEA:19669"/>
        <dbReference type="ChEBI" id="CHEBI:15377"/>
        <dbReference type="ChEBI" id="CHEBI:15378"/>
        <dbReference type="ChEBI" id="CHEBI:37565"/>
        <dbReference type="ChEBI" id="CHEBI:43474"/>
        <dbReference type="ChEBI" id="CHEBI:58189"/>
        <dbReference type="EC" id="3.6.5.4"/>
    </reaction>
</comment>
<dbReference type="GO" id="GO:0005047">
    <property type="term" value="F:signal recognition particle binding"/>
    <property type="evidence" value="ECO:0007669"/>
    <property type="project" value="TreeGrafter"/>
</dbReference>
<evidence type="ECO:0000256" key="2">
    <source>
        <dbReference type="ARBA" id="ARBA00022490"/>
    </source>
</evidence>
<comment type="function">
    <text evidence="9">Involved in targeting and insertion of nascent membrane proteins into the cytoplasmic membrane. Acts as a receptor for the complex formed by the signal recognition particle (SRP) and the ribosome-nascent chain (RNC).</text>
</comment>
<dbReference type="FunFam" id="3.40.50.300:FF:000053">
    <property type="entry name" value="Signal recognition particle receptor FtsY"/>
    <property type="match status" value="1"/>
</dbReference>
<dbReference type="SMART" id="SM00962">
    <property type="entry name" value="SRP54"/>
    <property type="match status" value="1"/>
</dbReference>
<evidence type="ECO:0000259" key="11">
    <source>
        <dbReference type="PROSITE" id="PS00300"/>
    </source>
</evidence>
<dbReference type="InterPro" id="IPR036225">
    <property type="entry name" value="SRP/SRP_N"/>
</dbReference>
<dbReference type="GO" id="GO:0005737">
    <property type="term" value="C:cytoplasm"/>
    <property type="evidence" value="ECO:0007669"/>
    <property type="project" value="UniProtKB-SubCell"/>
</dbReference>
<evidence type="ECO:0000256" key="8">
    <source>
        <dbReference type="ARBA" id="ARBA00048027"/>
    </source>
</evidence>
<dbReference type="PATRIC" id="fig|1341157.4.peg.1027"/>
<dbReference type="GO" id="GO:0005886">
    <property type="term" value="C:plasma membrane"/>
    <property type="evidence" value="ECO:0007669"/>
    <property type="project" value="UniProtKB-SubCell"/>
</dbReference>
<dbReference type="SMART" id="SM00382">
    <property type="entry name" value="AAA"/>
    <property type="match status" value="1"/>
</dbReference>
<comment type="caution">
    <text evidence="12">The sequence shown here is derived from an EMBL/GenBank/DDBJ whole genome shotgun (WGS) entry which is preliminary data.</text>
</comment>
<comment type="similarity">
    <text evidence="9">Belongs to the GTP-binding SRP family. FtsY subfamily.</text>
</comment>
<dbReference type="PANTHER" id="PTHR43134">
    <property type="entry name" value="SIGNAL RECOGNITION PARTICLE RECEPTOR SUBUNIT ALPHA"/>
    <property type="match status" value="1"/>
</dbReference>
<evidence type="ECO:0000256" key="10">
    <source>
        <dbReference type="SAM" id="MobiDB-lite"/>
    </source>
</evidence>
<sequence length="452" mass="50067">MGLFSKIASGLRKTKDFLFGGIQRVLNSFTVIDEELFDQLEEQMIMSDIGVETSEEICDRLRKKIKERGITDPKEIMGLIHEVISEIMGDDTGLDLTVSPAVIMVIGVNGAGKTTTIGKMCHQFRQEGKKVLVAAADTFRAAAIDQLEVWTQRAGVDIVKHAEGSDPGAVVYDALEAAKARECDVVVIDTAGRLHNKKNLMEELKKINRIIDNKAGDCSREVLLVLDATTGQNAVNQAKLFSETAPITGIVLTKLDGTAKGGIVISIKNELGIPVKLIGVGEKIDDLQPFDSNMFVDALFATPEQIEQLEETEETEEEEYGYDDAGETEDDNTVEVDGVKGYYNEYGAFVAYEDEEEPEYVEEEDYEEESDGEEAETDDEPEDTYDEDTETEDSELTEESDEDSGEDDSDDEEAYDEAEDEEAEEETEAAPEPEKKKKRGFFSRLFGGKDND</sequence>
<dbReference type="InterPro" id="IPR000897">
    <property type="entry name" value="SRP54_GTPase_dom"/>
</dbReference>
<dbReference type="GO" id="GO:0005525">
    <property type="term" value="F:GTP binding"/>
    <property type="evidence" value="ECO:0007669"/>
    <property type="project" value="UniProtKB-UniRule"/>
</dbReference>
<dbReference type="Proteomes" id="UP000019365">
    <property type="component" value="Unassembled WGS sequence"/>
</dbReference>
<dbReference type="FunFam" id="1.20.120.140:FF:000002">
    <property type="entry name" value="Signal recognition particle receptor FtsY"/>
    <property type="match status" value="1"/>
</dbReference>
<feature type="binding site" evidence="9">
    <location>
        <begin position="107"/>
        <end position="114"/>
    </location>
    <ligand>
        <name>GTP</name>
        <dbReference type="ChEBI" id="CHEBI:37565"/>
    </ligand>
</feature>
<dbReference type="CDD" id="cd17874">
    <property type="entry name" value="FtsY"/>
    <property type="match status" value="1"/>
</dbReference>
<keyword evidence="1 9" id="KW-1003">Cell membrane</keyword>
<dbReference type="SMART" id="SM00963">
    <property type="entry name" value="SRP54_N"/>
    <property type="match status" value="1"/>
</dbReference>
<evidence type="ECO:0000256" key="4">
    <source>
        <dbReference type="ARBA" id="ARBA00022801"/>
    </source>
</evidence>
<dbReference type="InterPro" id="IPR013822">
    <property type="entry name" value="Signal_recog_particl_SRP54_hlx"/>
</dbReference>
<evidence type="ECO:0000256" key="6">
    <source>
        <dbReference type="ARBA" id="ARBA00023136"/>
    </source>
</evidence>
<dbReference type="EMBL" id="ATAX01000016">
    <property type="protein sequence ID" value="EWM54225.1"/>
    <property type="molecule type" value="Genomic_DNA"/>
</dbReference>
<dbReference type="InterPro" id="IPR004390">
    <property type="entry name" value="SR_rcpt_FtsY"/>
</dbReference>
<feature type="region of interest" description="Disordered" evidence="10">
    <location>
        <begin position="309"/>
        <end position="333"/>
    </location>
</feature>
<evidence type="ECO:0000313" key="12">
    <source>
        <dbReference type="EMBL" id="EWM54225.1"/>
    </source>
</evidence>
<keyword evidence="2 9" id="KW-0963">Cytoplasm</keyword>
<dbReference type="Gene3D" id="1.20.120.140">
    <property type="entry name" value="Signal recognition particle SRP54, nucleotide-binding domain"/>
    <property type="match status" value="1"/>
</dbReference>
<dbReference type="eggNOG" id="COG0552">
    <property type="taxonomic scope" value="Bacteria"/>
</dbReference>
<comment type="subunit">
    <text evidence="9">Part of the signal recognition particle protein translocation system, which is composed of SRP and FtsY.</text>
</comment>
<comment type="subcellular location">
    <subcellularLocation>
        <location evidence="9">Cell membrane</location>
        <topology evidence="9">Peripheral membrane protein</topology>
        <orientation evidence="9">Cytoplasmic side</orientation>
    </subcellularLocation>
    <subcellularLocation>
        <location evidence="9">Cytoplasm</location>
    </subcellularLocation>
</comment>
<reference evidence="12 13" key="1">
    <citation type="journal article" date="2014" name="PLoS ONE">
        <title>Rumen cellulosomics: divergent fiber-degrading strategies revealed by comparative genome-wide analysis of six ruminococcal strains.</title>
        <authorList>
            <person name="Dassa B."/>
            <person name="Borovok I."/>
            <person name="Ruimy-Israeli V."/>
            <person name="Lamed R."/>
            <person name="Flint H.J."/>
            <person name="Duncan S.H."/>
            <person name="Henrissat B."/>
            <person name="Coutinho P."/>
            <person name="Morrison M."/>
            <person name="Mosoni P."/>
            <person name="Yeoman C.J."/>
            <person name="White B.A."/>
            <person name="Bayer E.A."/>
        </authorList>
    </citation>
    <scope>NUCLEOTIDE SEQUENCE [LARGE SCALE GENOMIC DNA]</scope>
    <source>
        <strain evidence="12 13">007c</strain>
    </source>
</reference>
<dbReference type="Gene3D" id="3.40.50.300">
    <property type="entry name" value="P-loop containing nucleotide triphosphate hydrolases"/>
    <property type="match status" value="1"/>
</dbReference>
<accession>W7UZP3</accession>
<feature type="compositionally biased region" description="Acidic residues" evidence="10">
    <location>
        <begin position="352"/>
        <end position="431"/>
    </location>
</feature>
<keyword evidence="6 9" id="KW-0472">Membrane</keyword>
<dbReference type="SUPFAM" id="SSF47364">
    <property type="entry name" value="Domain of the SRP/SRP receptor G-proteins"/>
    <property type="match status" value="1"/>
</dbReference>
<dbReference type="HAMAP" id="MF_00920">
    <property type="entry name" value="FtsY"/>
    <property type="match status" value="1"/>
</dbReference>
<feature type="domain" description="SRP54-type proteins GTP-binding" evidence="11">
    <location>
        <begin position="274"/>
        <end position="287"/>
    </location>
</feature>
<dbReference type="EC" id="3.6.5.4" evidence="9"/>
<dbReference type="SUPFAM" id="SSF52540">
    <property type="entry name" value="P-loop containing nucleoside triphosphate hydrolases"/>
    <property type="match status" value="1"/>
</dbReference>
<feature type="binding site" evidence="9">
    <location>
        <begin position="253"/>
        <end position="256"/>
    </location>
    <ligand>
        <name>GTP</name>
        <dbReference type="ChEBI" id="CHEBI:37565"/>
    </ligand>
</feature>
<proteinExistence type="inferred from homology"/>
<dbReference type="GO" id="GO:0003924">
    <property type="term" value="F:GTPase activity"/>
    <property type="evidence" value="ECO:0007669"/>
    <property type="project" value="UniProtKB-UniRule"/>
</dbReference>
<keyword evidence="4 9" id="KW-0378">Hydrolase</keyword>
<keyword evidence="7 9" id="KW-0675">Receptor</keyword>
<feature type="binding site" evidence="9">
    <location>
        <begin position="189"/>
        <end position="193"/>
    </location>
    <ligand>
        <name>GTP</name>
        <dbReference type="ChEBI" id="CHEBI:37565"/>
    </ligand>
</feature>
<dbReference type="PANTHER" id="PTHR43134:SF1">
    <property type="entry name" value="SIGNAL RECOGNITION PARTICLE RECEPTOR SUBUNIT ALPHA"/>
    <property type="match status" value="1"/>
</dbReference>
<evidence type="ECO:0000256" key="1">
    <source>
        <dbReference type="ARBA" id="ARBA00022475"/>
    </source>
</evidence>
<name>W7UZP3_RUMFL</name>
<feature type="region of interest" description="Disordered" evidence="10">
    <location>
        <begin position="350"/>
        <end position="452"/>
    </location>
</feature>